<keyword evidence="1" id="KW-0732">Signal</keyword>
<gene>
    <name evidence="2" type="ORF">RPR59_03860</name>
</gene>
<proteinExistence type="predicted"/>
<evidence type="ECO:0000313" key="3">
    <source>
        <dbReference type="Proteomes" id="UP001302249"/>
    </source>
</evidence>
<evidence type="ECO:0000313" key="2">
    <source>
        <dbReference type="EMBL" id="WNO54402.1"/>
    </source>
</evidence>
<dbReference type="InterPro" id="IPR032609">
    <property type="entry name" value="DUF4893"/>
</dbReference>
<accession>A0ABZ0BAV0</accession>
<dbReference type="Proteomes" id="UP001302249">
    <property type="component" value="Chromosome"/>
</dbReference>
<dbReference type="EMBL" id="CP135076">
    <property type="protein sequence ID" value="WNO54402.1"/>
    <property type="molecule type" value="Genomic_DNA"/>
</dbReference>
<dbReference type="Pfam" id="PF16233">
    <property type="entry name" value="DUF4893"/>
    <property type="match status" value="1"/>
</dbReference>
<keyword evidence="3" id="KW-1185">Reference proteome</keyword>
<sequence length="216" mass="23560">MPKSSLVAALSALALTGCSHADDGGPAAIAARAPLQWRSMATPHDRDRLRDWRKAWKTALPRARAFAPERTAAEGALFNADLALPGATPPIGEYRCRTFKLGAAGPAMLDFIAYPWFRCRVTDEGEALGFYKVSGSQRPVGLILRDSPTRAVFLGTLVLGDEQAALQYGADPNRDMAGFIKRVGDRRWRLALPYPHYESLLDVIELVPADSARETP</sequence>
<protein>
    <submittedName>
        <fullName evidence="2">DUF4893 domain-containing protein</fullName>
    </submittedName>
</protein>
<organism evidence="2 3">
    <name type="scientific">Stakelama saccharophila</name>
    <dbReference type="NCBI Taxonomy" id="3075605"/>
    <lineage>
        <taxon>Bacteria</taxon>
        <taxon>Pseudomonadati</taxon>
        <taxon>Pseudomonadota</taxon>
        <taxon>Alphaproteobacteria</taxon>
        <taxon>Sphingomonadales</taxon>
        <taxon>Sphingomonadaceae</taxon>
        <taxon>Stakelama</taxon>
    </lineage>
</organism>
<evidence type="ECO:0000256" key="1">
    <source>
        <dbReference type="SAM" id="SignalP"/>
    </source>
</evidence>
<reference evidence="2 3" key="1">
    <citation type="submission" date="2023-09" db="EMBL/GenBank/DDBJ databases">
        <authorList>
            <person name="Rey-Velasco X."/>
        </authorList>
    </citation>
    <scope>NUCLEOTIDE SEQUENCE [LARGE SCALE GENOMIC DNA]</scope>
    <source>
        <strain evidence="2 3">W311</strain>
    </source>
</reference>
<feature type="chain" id="PRO_5047313865" evidence="1">
    <location>
        <begin position="22"/>
        <end position="216"/>
    </location>
</feature>
<feature type="signal peptide" evidence="1">
    <location>
        <begin position="1"/>
        <end position="21"/>
    </location>
</feature>
<dbReference type="PROSITE" id="PS51257">
    <property type="entry name" value="PROKAR_LIPOPROTEIN"/>
    <property type="match status" value="1"/>
</dbReference>
<dbReference type="RefSeq" id="WP_313916847.1">
    <property type="nucleotide sequence ID" value="NZ_CP135076.1"/>
</dbReference>
<name>A0ABZ0BAV0_9SPHN</name>